<keyword evidence="1" id="KW-1133">Transmembrane helix</keyword>
<evidence type="ECO:0000313" key="3">
    <source>
        <dbReference type="Proteomes" id="UP000050488"/>
    </source>
</evidence>
<sequence length="75" mass="7963">MVNMTALYDWIVQGLVASPLAVQIVVVLGCALPACAAAALVMQRAIDALSGRMDAWHLARTQKNKATSKEPNLDA</sequence>
<accession>A0A0Q0YWY5</accession>
<protein>
    <submittedName>
        <fullName evidence="2">Uncharacterized protein</fullName>
    </submittedName>
</protein>
<dbReference type="STRING" id="1544413.Clow_01095"/>
<dbReference type="Proteomes" id="UP000050488">
    <property type="component" value="Unassembled WGS sequence"/>
</dbReference>
<keyword evidence="3" id="KW-1185">Reference proteome</keyword>
<dbReference type="PATRIC" id="fig|1544413.3.peg.1100"/>
<feature type="transmembrane region" description="Helical" evidence="1">
    <location>
        <begin position="20"/>
        <end position="42"/>
    </location>
</feature>
<proteinExistence type="predicted"/>
<dbReference type="AlphaFoldDB" id="A0A0Q0YWY5"/>
<keyword evidence="1" id="KW-0472">Membrane</keyword>
<organism evidence="2 3">
    <name type="scientific">Corynebacterium lowii</name>
    <dbReference type="NCBI Taxonomy" id="1544413"/>
    <lineage>
        <taxon>Bacteria</taxon>
        <taxon>Bacillati</taxon>
        <taxon>Actinomycetota</taxon>
        <taxon>Actinomycetes</taxon>
        <taxon>Mycobacteriales</taxon>
        <taxon>Corynebacteriaceae</taxon>
        <taxon>Corynebacterium</taxon>
    </lineage>
</organism>
<comment type="caution">
    <text evidence="2">The sequence shown here is derived from an EMBL/GenBank/DDBJ whole genome shotgun (WGS) entry which is preliminary data.</text>
</comment>
<keyword evidence="1" id="KW-0812">Transmembrane</keyword>
<evidence type="ECO:0000256" key="1">
    <source>
        <dbReference type="SAM" id="Phobius"/>
    </source>
</evidence>
<gene>
    <name evidence="2" type="ORF">Clow_01095</name>
</gene>
<evidence type="ECO:0000313" key="2">
    <source>
        <dbReference type="EMBL" id="KQB86884.1"/>
    </source>
</evidence>
<reference evidence="2 3" key="1">
    <citation type="submission" date="2015-10" db="EMBL/GenBank/DDBJ databases">
        <title>Corynebacteirum lowii and Corynebacterium oculi species nova, derived from human clinical disease and and emended description of Corynebacterium mastiditis.</title>
        <authorList>
            <person name="Bernard K."/>
            <person name="Pacheco A.L."/>
            <person name="Mcdougall C."/>
            <person name="Burtx T."/>
            <person name="Weibe D."/>
            <person name="Tyler S."/>
            <person name="Olson A.B."/>
            <person name="Cnockaert M."/>
            <person name="Eguchi H."/>
            <person name="Kuwahara T."/>
            <person name="Nakayama-Imaohji H."/>
            <person name="Boudewijins M."/>
            <person name="Van Hoecke F."/>
            <person name="Bernier A.-M."/>
            <person name="Vandamme P."/>
        </authorList>
    </citation>
    <scope>NUCLEOTIDE SEQUENCE [LARGE SCALE GENOMIC DNA]</scope>
    <source>
        <strain evidence="2 3">NML 130206</strain>
    </source>
</reference>
<name>A0A0Q0YWY5_9CORY</name>
<dbReference type="EMBL" id="LKEV01000002">
    <property type="protein sequence ID" value="KQB86884.1"/>
    <property type="molecule type" value="Genomic_DNA"/>
</dbReference>